<dbReference type="Gene3D" id="2.120.10.30">
    <property type="entry name" value="TolB, C-terminal domain"/>
    <property type="match status" value="1"/>
</dbReference>
<gene>
    <name evidence="2" type="ORF">H8689_04505</name>
</gene>
<proteinExistence type="predicted"/>
<keyword evidence="3" id="KW-1185">Reference proteome</keyword>
<keyword evidence="1" id="KW-1133">Transmembrane helix</keyword>
<keyword evidence="1" id="KW-0472">Membrane</keyword>
<evidence type="ECO:0000313" key="3">
    <source>
        <dbReference type="Proteomes" id="UP000601522"/>
    </source>
</evidence>
<dbReference type="SUPFAM" id="SSF50998">
    <property type="entry name" value="Quinoprotein alcohol dehydrogenase-like"/>
    <property type="match status" value="1"/>
</dbReference>
<accession>A0A926IMF9</accession>
<feature type="transmembrane region" description="Helical" evidence="1">
    <location>
        <begin position="12"/>
        <end position="30"/>
    </location>
</feature>
<protein>
    <submittedName>
        <fullName evidence="2">Uncharacterized protein</fullName>
    </submittedName>
</protein>
<dbReference type="InterPro" id="IPR011042">
    <property type="entry name" value="6-blade_b-propeller_TolB-like"/>
</dbReference>
<sequence>MKGIRVRNHKRFKIFIIMMLMGTMFFVNYFNKNQMLGSFSFLNNKSKTLNLVSTLSVGEIESIKIFDDTIAIWNNSKLSYLNTKGEIILEKKFQFKNPDIVFGKDSIYVMDKDAGDIYILDKEGNTIKRFKLEGSIKNLKEDGDNILIHTDLQETKTMNILDKKGNLIRNNNISNKNILTYNVNNKNTKYIISNLNLREKTPESDIFLYSIDDGKEINNLRFENQIILFTQFIDDKIIVLTDTKLHLIENGKIIWHKEISDIKTIELIGGKICIIYKNIFEVIDLKGNIESTFTLESDYKKILPYKKYVLLYGNNDILVTKDSKKVLHQRYTDEILDLQTGKSFILVRSMDKIELYKIDSNKKDN</sequence>
<comment type="caution">
    <text evidence="2">The sequence shown here is derived from an EMBL/GenBank/DDBJ whole genome shotgun (WGS) entry which is preliminary data.</text>
</comment>
<dbReference type="RefSeq" id="WP_249323216.1">
    <property type="nucleotide sequence ID" value="NZ_JACRTK010000001.1"/>
</dbReference>
<dbReference type="EMBL" id="JACRTK010000001">
    <property type="protein sequence ID" value="MBC8590400.1"/>
    <property type="molecule type" value="Genomic_DNA"/>
</dbReference>
<evidence type="ECO:0000256" key="1">
    <source>
        <dbReference type="SAM" id="Phobius"/>
    </source>
</evidence>
<reference evidence="2 3" key="1">
    <citation type="submission" date="2020-08" db="EMBL/GenBank/DDBJ databases">
        <title>Genome public.</title>
        <authorList>
            <person name="Liu C."/>
            <person name="Sun Q."/>
        </authorList>
    </citation>
    <scope>NUCLEOTIDE SEQUENCE [LARGE SCALE GENOMIC DNA]</scope>
    <source>
        <strain evidence="2 3">NSJ-26</strain>
    </source>
</reference>
<dbReference type="AlphaFoldDB" id="A0A926IMF9"/>
<name>A0A926IMF9_9FIRM</name>
<dbReference type="Proteomes" id="UP000601522">
    <property type="component" value="Unassembled WGS sequence"/>
</dbReference>
<organism evidence="2 3">
    <name type="scientific">Wansuia hejianensis</name>
    <dbReference type="NCBI Taxonomy" id="2763667"/>
    <lineage>
        <taxon>Bacteria</taxon>
        <taxon>Bacillati</taxon>
        <taxon>Bacillota</taxon>
        <taxon>Clostridia</taxon>
        <taxon>Lachnospirales</taxon>
        <taxon>Lachnospiraceae</taxon>
        <taxon>Wansuia</taxon>
    </lineage>
</organism>
<dbReference type="InterPro" id="IPR043765">
    <property type="entry name" value="DUF5711"/>
</dbReference>
<keyword evidence="1" id="KW-0812">Transmembrane</keyword>
<dbReference type="InterPro" id="IPR011047">
    <property type="entry name" value="Quinoprotein_ADH-like_sf"/>
</dbReference>
<evidence type="ECO:0000313" key="2">
    <source>
        <dbReference type="EMBL" id="MBC8590400.1"/>
    </source>
</evidence>
<dbReference type="Pfam" id="PF18975">
    <property type="entry name" value="DUF5711"/>
    <property type="match status" value="1"/>
</dbReference>